<dbReference type="AlphaFoldDB" id="A0A0F9CZR3"/>
<gene>
    <name evidence="1" type="ORF">LCGC14_2340440</name>
</gene>
<dbReference type="EMBL" id="LAZR01033846">
    <property type="protein sequence ID" value="KKL46956.1"/>
    <property type="molecule type" value="Genomic_DNA"/>
</dbReference>
<accession>A0A0F9CZR3</accession>
<feature type="non-terminal residue" evidence="1">
    <location>
        <position position="83"/>
    </location>
</feature>
<comment type="caution">
    <text evidence="1">The sequence shown here is derived from an EMBL/GenBank/DDBJ whole genome shotgun (WGS) entry which is preliminary data.</text>
</comment>
<proteinExistence type="predicted"/>
<name>A0A0F9CZR3_9ZZZZ</name>
<sequence>MNAKDIRKCDLCGHAVSGNTRDGKRLDFYRVVFEHHLLDTPSIHQRMGLAQYLGSEQIAAAMGAPERVSVCFGRRELLICGPC</sequence>
<reference evidence="1" key="1">
    <citation type="journal article" date="2015" name="Nature">
        <title>Complex archaea that bridge the gap between prokaryotes and eukaryotes.</title>
        <authorList>
            <person name="Spang A."/>
            <person name="Saw J.H."/>
            <person name="Jorgensen S.L."/>
            <person name="Zaremba-Niedzwiedzka K."/>
            <person name="Martijn J."/>
            <person name="Lind A.E."/>
            <person name="van Eijk R."/>
            <person name="Schleper C."/>
            <person name="Guy L."/>
            <person name="Ettema T.J."/>
        </authorList>
    </citation>
    <scope>NUCLEOTIDE SEQUENCE</scope>
</reference>
<protein>
    <submittedName>
        <fullName evidence="1">Uncharacterized protein</fullName>
    </submittedName>
</protein>
<evidence type="ECO:0000313" key="1">
    <source>
        <dbReference type="EMBL" id="KKL46956.1"/>
    </source>
</evidence>
<organism evidence="1">
    <name type="scientific">marine sediment metagenome</name>
    <dbReference type="NCBI Taxonomy" id="412755"/>
    <lineage>
        <taxon>unclassified sequences</taxon>
        <taxon>metagenomes</taxon>
        <taxon>ecological metagenomes</taxon>
    </lineage>
</organism>